<dbReference type="SUPFAM" id="SSF53383">
    <property type="entry name" value="PLP-dependent transferases"/>
    <property type="match status" value="1"/>
</dbReference>
<evidence type="ECO:0000256" key="3">
    <source>
        <dbReference type="ARBA" id="ARBA00006904"/>
    </source>
</evidence>
<evidence type="ECO:0000256" key="7">
    <source>
        <dbReference type="ARBA" id="ARBA00022898"/>
    </source>
</evidence>
<dbReference type="Gene3D" id="3.90.1150.10">
    <property type="entry name" value="Aspartate Aminotransferase, domain 1"/>
    <property type="match status" value="1"/>
</dbReference>
<keyword evidence="9 12" id="KW-0718">Serine biosynthesis</keyword>
<keyword evidence="7 12" id="KW-0663">Pyridoxal phosphate</keyword>
<protein>
    <recommendedName>
        <fullName evidence="12">Phosphoserine aminotransferase</fullName>
        <ecNumber evidence="12">2.6.1.52</ecNumber>
    </recommendedName>
    <alternativeName>
        <fullName evidence="12">Phosphohydroxythreonine aminotransferase</fullName>
        <shortName evidence="12">PSAT</shortName>
    </alternativeName>
</protein>
<feature type="binding site" evidence="12">
    <location>
        <position position="194"/>
    </location>
    <ligand>
        <name>pyridoxal 5'-phosphate</name>
        <dbReference type="ChEBI" id="CHEBI:597326"/>
    </ligand>
</feature>
<evidence type="ECO:0000256" key="1">
    <source>
        <dbReference type="ARBA" id="ARBA00004915"/>
    </source>
</evidence>
<comment type="similarity">
    <text evidence="3 12">Belongs to the class-V pyridoxal-phosphate-dependent aminotransferase family. SerC subfamily.</text>
</comment>
<dbReference type="NCBIfam" id="TIGR01364">
    <property type="entry name" value="serC_1"/>
    <property type="match status" value="1"/>
</dbReference>
<comment type="pathway">
    <text evidence="2 12 13">Amino-acid biosynthesis; L-serine biosynthesis; L-serine from 3-phospho-D-glycerate: step 2/3.</text>
</comment>
<dbReference type="InterPro" id="IPR015421">
    <property type="entry name" value="PyrdxlP-dep_Trfase_major"/>
</dbReference>
<dbReference type="FunFam" id="3.40.640.10:FF:000010">
    <property type="entry name" value="Phosphoserine aminotransferase"/>
    <property type="match status" value="1"/>
</dbReference>
<reference evidence="15 16" key="1">
    <citation type="submission" date="2016-10" db="EMBL/GenBank/DDBJ databases">
        <authorList>
            <person name="de Groot N.N."/>
        </authorList>
    </citation>
    <scope>NUCLEOTIDE SEQUENCE [LARGE SCALE GENOMIC DNA]</scope>
    <source>
        <strain evidence="15 16">DSM 18438</strain>
    </source>
</reference>
<dbReference type="PANTHER" id="PTHR43247">
    <property type="entry name" value="PHOSPHOSERINE AMINOTRANSFERASE"/>
    <property type="match status" value="1"/>
</dbReference>
<dbReference type="NCBIfam" id="NF003764">
    <property type="entry name" value="PRK05355.1"/>
    <property type="match status" value="1"/>
</dbReference>
<dbReference type="CDD" id="cd00611">
    <property type="entry name" value="PSAT_like"/>
    <property type="match status" value="1"/>
</dbReference>
<accession>A0A1I1DSL5</accession>
<dbReference type="PANTHER" id="PTHR43247:SF1">
    <property type="entry name" value="PHOSPHOSERINE AMINOTRANSFERASE"/>
    <property type="match status" value="1"/>
</dbReference>
<feature type="binding site" evidence="12">
    <location>
        <position position="102"/>
    </location>
    <ligand>
        <name>pyridoxal 5'-phosphate</name>
        <dbReference type="ChEBI" id="CHEBI:597326"/>
    </ligand>
</feature>
<dbReference type="STRING" id="1122252.SAMN05660443_0057"/>
<keyword evidence="5 12" id="KW-0028">Amino-acid biosynthesis</keyword>
<evidence type="ECO:0000256" key="11">
    <source>
        <dbReference type="ARBA" id="ARBA00049007"/>
    </source>
</evidence>
<keyword evidence="12" id="KW-0963">Cytoplasm</keyword>
<dbReference type="EC" id="2.6.1.52" evidence="12"/>
<comment type="catalytic activity">
    <reaction evidence="10 12">
        <text>4-(phosphooxy)-L-threonine + 2-oxoglutarate = (R)-3-hydroxy-2-oxo-4-phosphooxybutanoate + L-glutamate</text>
        <dbReference type="Rhea" id="RHEA:16573"/>
        <dbReference type="ChEBI" id="CHEBI:16810"/>
        <dbReference type="ChEBI" id="CHEBI:29985"/>
        <dbReference type="ChEBI" id="CHEBI:58452"/>
        <dbReference type="ChEBI" id="CHEBI:58538"/>
        <dbReference type="EC" id="2.6.1.52"/>
    </reaction>
</comment>
<dbReference type="UniPathway" id="UPA00135">
    <property type="reaction ID" value="UER00197"/>
</dbReference>
<keyword evidence="8 12" id="KW-0664">Pyridoxine biosynthesis</keyword>
<dbReference type="GO" id="GO:0006564">
    <property type="term" value="P:L-serine biosynthetic process"/>
    <property type="evidence" value="ECO:0007669"/>
    <property type="project" value="UniProtKB-UniRule"/>
</dbReference>
<feature type="modified residue" description="N6-(pyridoxal phosphate)lysine" evidence="12">
    <location>
        <position position="195"/>
    </location>
</feature>
<dbReference type="InterPro" id="IPR015422">
    <property type="entry name" value="PyrdxlP-dep_Trfase_small"/>
</dbReference>
<evidence type="ECO:0000256" key="2">
    <source>
        <dbReference type="ARBA" id="ARBA00005099"/>
    </source>
</evidence>
<dbReference type="OrthoDB" id="9809412at2"/>
<keyword evidence="4 12" id="KW-0032">Aminotransferase</keyword>
<feature type="binding site" evidence="12">
    <location>
        <position position="171"/>
    </location>
    <ligand>
        <name>pyridoxal 5'-phosphate</name>
        <dbReference type="ChEBI" id="CHEBI:597326"/>
    </ligand>
</feature>
<evidence type="ECO:0000256" key="9">
    <source>
        <dbReference type="ARBA" id="ARBA00023299"/>
    </source>
</evidence>
<dbReference type="PIRSF" id="PIRSF000525">
    <property type="entry name" value="SerC"/>
    <property type="match status" value="1"/>
</dbReference>
<evidence type="ECO:0000313" key="15">
    <source>
        <dbReference type="EMBL" id="SFB77807.1"/>
    </source>
</evidence>
<dbReference type="UniPathway" id="UPA00244">
    <property type="reaction ID" value="UER00311"/>
</dbReference>
<proteinExistence type="inferred from homology"/>
<sequence length="360" mass="39375">MSRLFNFCAGPAALPEVVLKRAQEEMLDWQGRGLSVMEMSHRSDEFVSIAEQAEADLRELLKIPANYKVLFMQGGASSQFAMVPLNLGGKGGSANYIYTGIWGKKAIAEGKRYLSSHLAASAEDNGLTAVPRQEAIQLSADATYLHYTSNETIGGLEFDYIPETSVPLVCDMSSDILSAPIDISRFGVIYAGAQKNIGPAGLTLVIVREDLLDQAKPEMPTMFSYKTFAENGSMYNTPPTFAWYLSGLVFDWLKKDIGGLDKMAEINQRKAQKLYAAIDDNDFYANPIAPINRSIMNVPFTLADSTLDKVFLQEAEKAGFLNLAGHRSVGGMRASIYNAVPEAAVDALIDFMTEFAKTRG</sequence>
<feature type="binding site" evidence="12">
    <location>
        <position position="152"/>
    </location>
    <ligand>
        <name>pyridoxal 5'-phosphate</name>
        <dbReference type="ChEBI" id="CHEBI:597326"/>
    </ligand>
</feature>
<dbReference type="GO" id="GO:0005737">
    <property type="term" value="C:cytoplasm"/>
    <property type="evidence" value="ECO:0007669"/>
    <property type="project" value="UniProtKB-SubCell"/>
</dbReference>
<feature type="domain" description="Aminotransferase class V" evidence="14">
    <location>
        <begin position="5"/>
        <end position="348"/>
    </location>
</feature>
<dbReference type="InterPro" id="IPR022278">
    <property type="entry name" value="Pser_aminoTfrase"/>
</dbReference>
<comment type="subcellular location">
    <subcellularLocation>
        <location evidence="12">Cytoplasm</location>
    </subcellularLocation>
</comment>
<dbReference type="InterPro" id="IPR015424">
    <property type="entry name" value="PyrdxlP-dep_Trfase"/>
</dbReference>
<evidence type="ECO:0000256" key="10">
    <source>
        <dbReference type="ARBA" id="ARBA00047630"/>
    </source>
</evidence>
<organism evidence="15 16">
    <name type="scientific">Marinospirillum celere</name>
    <dbReference type="NCBI Taxonomy" id="1122252"/>
    <lineage>
        <taxon>Bacteria</taxon>
        <taxon>Pseudomonadati</taxon>
        <taxon>Pseudomonadota</taxon>
        <taxon>Gammaproteobacteria</taxon>
        <taxon>Oceanospirillales</taxon>
        <taxon>Oceanospirillaceae</taxon>
        <taxon>Marinospirillum</taxon>
    </lineage>
</organism>
<comment type="catalytic activity">
    <reaction evidence="11 12 13">
        <text>O-phospho-L-serine + 2-oxoglutarate = 3-phosphooxypyruvate + L-glutamate</text>
        <dbReference type="Rhea" id="RHEA:14329"/>
        <dbReference type="ChEBI" id="CHEBI:16810"/>
        <dbReference type="ChEBI" id="CHEBI:18110"/>
        <dbReference type="ChEBI" id="CHEBI:29985"/>
        <dbReference type="ChEBI" id="CHEBI:57524"/>
        <dbReference type="EC" id="2.6.1.52"/>
    </reaction>
</comment>
<feature type="binding site" evidence="12">
    <location>
        <begin position="236"/>
        <end position="237"/>
    </location>
    <ligand>
        <name>pyridoxal 5'-phosphate</name>
        <dbReference type="ChEBI" id="CHEBI:597326"/>
    </ligand>
</feature>
<dbReference type="Proteomes" id="UP000199058">
    <property type="component" value="Unassembled WGS sequence"/>
</dbReference>
<comment type="pathway">
    <text evidence="1 12">Cofactor biosynthesis; pyridoxine 5'-phosphate biosynthesis; pyridoxine 5'-phosphate from D-erythrose 4-phosphate: step 3/5.</text>
</comment>
<evidence type="ECO:0000259" key="14">
    <source>
        <dbReference type="Pfam" id="PF00266"/>
    </source>
</evidence>
<name>A0A1I1DSL5_9GAMM</name>
<dbReference type="InterPro" id="IPR000192">
    <property type="entry name" value="Aminotrans_V_dom"/>
</dbReference>
<dbReference type="Pfam" id="PF00266">
    <property type="entry name" value="Aminotran_5"/>
    <property type="match status" value="1"/>
</dbReference>
<dbReference type="AlphaFoldDB" id="A0A1I1DSL5"/>
<gene>
    <name evidence="12" type="primary">serC</name>
    <name evidence="15" type="ORF">SAMN05660443_0057</name>
</gene>
<feature type="binding site" evidence="12">
    <location>
        <position position="42"/>
    </location>
    <ligand>
        <name>L-glutamate</name>
        <dbReference type="ChEBI" id="CHEBI:29985"/>
    </ligand>
</feature>
<dbReference type="HAMAP" id="MF_00160">
    <property type="entry name" value="SerC_aminotrans_5"/>
    <property type="match status" value="1"/>
</dbReference>
<dbReference type="GO" id="GO:0008615">
    <property type="term" value="P:pyridoxine biosynthetic process"/>
    <property type="evidence" value="ECO:0007669"/>
    <property type="project" value="UniProtKB-UniRule"/>
</dbReference>
<dbReference type="InterPro" id="IPR020578">
    <property type="entry name" value="Aminotrans_V_PyrdxlP_BS"/>
</dbReference>
<evidence type="ECO:0000313" key="16">
    <source>
        <dbReference type="Proteomes" id="UP000199058"/>
    </source>
</evidence>
<dbReference type="RefSeq" id="WP_091957540.1">
    <property type="nucleotide sequence ID" value="NZ_FOLH01000001.1"/>
</dbReference>
<evidence type="ECO:0000256" key="5">
    <source>
        <dbReference type="ARBA" id="ARBA00022605"/>
    </source>
</evidence>
<comment type="caution">
    <text evidence="12">Lacks conserved residue(s) required for the propagation of feature annotation.</text>
</comment>
<evidence type="ECO:0000256" key="12">
    <source>
        <dbReference type="HAMAP-Rule" id="MF_00160"/>
    </source>
</evidence>
<dbReference type="PROSITE" id="PS00595">
    <property type="entry name" value="AA_TRANSFER_CLASS_5"/>
    <property type="match status" value="1"/>
</dbReference>
<dbReference type="GO" id="GO:0030170">
    <property type="term" value="F:pyridoxal phosphate binding"/>
    <property type="evidence" value="ECO:0007669"/>
    <property type="project" value="UniProtKB-UniRule"/>
</dbReference>
<dbReference type="FunFam" id="3.90.1150.10:FF:000006">
    <property type="entry name" value="Phosphoserine aminotransferase"/>
    <property type="match status" value="1"/>
</dbReference>
<keyword evidence="6 12" id="KW-0808">Transferase</keyword>
<evidence type="ECO:0000256" key="4">
    <source>
        <dbReference type="ARBA" id="ARBA00022576"/>
    </source>
</evidence>
<keyword evidence="16" id="KW-1185">Reference proteome</keyword>
<comment type="cofactor">
    <cofactor evidence="12">
        <name>pyridoxal 5'-phosphate</name>
        <dbReference type="ChEBI" id="CHEBI:597326"/>
    </cofactor>
    <text evidence="12">Binds 1 pyridoxal phosphate per subunit.</text>
</comment>
<dbReference type="EMBL" id="FOLH01000001">
    <property type="protein sequence ID" value="SFB77807.1"/>
    <property type="molecule type" value="Genomic_DNA"/>
</dbReference>
<feature type="binding site" evidence="12">
    <location>
        <begin position="76"/>
        <end position="77"/>
    </location>
    <ligand>
        <name>pyridoxal 5'-phosphate</name>
        <dbReference type="ChEBI" id="CHEBI:597326"/>
    </ligand>
</feature>
<comment type="function">
    <text evidence="12">Catalyzes the reversible conversion of 3-phosphohydroxypyruvate to phosphoserine and of 3-hydroxy-2-oxo-4-phosphonooxybutanoate to phosphohydroxythreonine.</text>
</comment>
<evidence type="ECO:0000256" key="6">
    <source>
        <dbReference type="ARBA" id="ARBA00022679"/>
    </source>
</evidence>
<dbReference type="Gene3D" id="3.40.640.10">
    <property type="entry name" value="Type I PLP-dependent aspartate aminotransferase-like (Major domain)"/>
    <property type="match status" value="1"/>
</dbReference>
<evidence type="ECO:0000256" key="13">
    <source>
        <dbReference type="RuleBase" id="RU004505"/>
    </source>
</evidence>
<dbReference type="GO" id="GO:0004648">
    <property type="term" value="F:O-phospho-L-serine:2-oxoglutarate aminotransferase activity"/>
    <property type="evidence" value="ECO:0007669"/>
    <property type="project" value="UniProtKB-UniRule"/>
</dbReference>
<comment type="subunit">
    <text evidence="12">Homodimer.</text>
</comment>
<evidence type="ECO:0000256" key="8">
    <source>
        <dbReference type="ARBA" id="ARBA00023096"/>
    </source>
</evidence>